<reference evidence="2 3" key="1">
    <citation type="submission" date="2013-11" db="EMBL/GenBank/DDBJ databases">
        <title>Genome sequencing of Stegodyphus mimosarum.</title>
        <authorList>
            <person name="Bechsgaard J."/>
        </authorList>
    </citation>
    <scope>NUCLEOTIDE SEQUENCE [LARGE SCALE GENOMIC DNA]</scope>
</reference>
<dbReference type="AlphaFoldDB" id="A0A087SUP9"/>
<sequence length="69" mass="7635">MYTDNAFCLFVATVLKFAVGDKSEAFKAIAELAAIPYTSETKNTHAIEHAGSSFMYKQLIIQDKERDSG</sequence>
<evidence type="ECO:0000259" key="1">
    <source>
        <dbReference type="Pfam" id="PF08144"/>
    </source>
</evidence>
<dbReference type="GO" id="GO:0003723">
    <property type="term" value="F:RNA binding"/>
    <property type="evidence" value="ECO:0007669"/>
    <property type="project" value="InterPro"/>
</dbReference>
<gene>
    <name evidence="2" type="ORF">X975_21804</name>
</gene>
<proteinExistence type="predicted"/>
<name>A0A087SUP9_STEMI</name>
<dbReference type="Proteomes" id="UP000054359">
    <property type="component" value="Unassembled WGS sequence"/>
</dbReference>
<feature type="non-terminal residue" evidence="2">
    <location>
        <position position="69"/>
    </location>
</feature>
<organism evidence="2 3">
    <name type="scientific">Stegodyphus mimosarum</name>
    <name type="common">African social velvet spider</name>
    <dbReference type="NCBI Taxonomy" id="407821"/>
    <lineage>
        <taxon>Eukaryota</taxon>
        <taxon>Metazoa</taxon>
        <taxon>Ecdysozoa</taxon>
        <taxon>Arthropoda</taxon>
        <taxon>Chelicerata</taxon>
        <taxon>Arachnida</taxon>
        <taxon>Araneae</taxon>
        <taxon>Araneomorphae</taxon>
        <taxon>Entelegynae</taxon>
        <taxon>Eresoidea</taxon>
        <taxon>Eresidae</taxon>
        <taxon>Stegodyphus</taxon>
    </lineage>
</organism>
<evidence type="ECO:0000313" key="3">
    <source>
        <dbReference type="Proteomes" id="UP000054359"/>
    </source>
</evidence>
<evidence type="ECO:0000313" key="2">
    <source>
        <dbReference type="EMBL" id="KFM56588.1"/>
    </source>
</evidence>
<accession>A0A087SUP9</accession>
<keyword evidence="3" id="KW-1185">Reference proteome</keyword>
<protein>
    <recommendedName>
        <fullName evidence="1">CPL domain-containing protein</fullName>
    </recommendedName>
</protein>
<feature type="domain" description="CPL" evidence="1">
    <location>
        <begin position="1"/>
        <end position="66"/>
    </location>
</feature>
<dbReference type="InterPro" id="IPR012959">
    <property type="entry name" value="CPL_dom"/>
</dbReference>
<dbReference type="EMBL" id="KK112039">
    <property type="protein sequence ID" value="KFM56588.1"/>
    <property type="molecule type" value="Genomic_DNA"/>
</dbReference>
<dbReference type="Pfam" id="PF08144">
    <property type="entry name" value="CPL"/>
    <property type="match status" value="1"/>
</dbReference>
<dbReference type="OrthoDB" id="497380at2759"/>